<reference evidence="1 2" key="1">
    <citation type="submission" date="2017-05" db="EMBL/GenBank/DDBJ databases">
        <authorList>
            <person name="Oh N.-S."/>
        </authorList>
    </citation>
    <scope>NUCLEOTIDE SEQUENCE [LARGE SCALE GENOMIC DNA]</scope>
    <source>
        <strain evidence="1 2">4M13</strain>
    </source>
</reference>
<protein>
    <submittedName>
        <fullName evidence="1">Uncharacterized protein</fullName>
    </submittedName>
</protein>
<name>A0AB33CAD1_LACGS</name>
<dbReference type="AlphaFoldDB" id="A0AB33CAD1"/>
<evidence type="ECO:0000313" key="1">
    <source>
        <dbReference type="EMBL" id="ART99204.1"/>
    </source>
</evidence>
<gene>
    <name evidence="1" type="ORF">CCE30_10070</name>
</gene>
<dbReference type="RefSeq" id="WP_065169627.1">
    <property type="nucleotide sequence ID" value="NZ_CP021427.1"/>
</dbReference>
<accession>A0AB33CAD1</accession>
<dbReference type="Proteomes" id="UP000195798">
    <property type="component" value="Chromosome"/>
</dbReference>
<organism evidence="1 2">
    <name type="scientific">Lactobacillus gasseri</name>
    <dbReference type="NCBI Taxonomy" id="1596"/>
    <lineage>
        <taxon>Bacteria</taxon>
        <taxon>Bacillati</taxon>
        <taxon>Bacillota</taxon>
        <taxon>Bacilli</taxon>
        <taxon>Lactobacillales</taxon>
        <taxon>Lactobacillaceae</taxon>
        <taxon>Lactobacillus</taxon>
    </lineage>
</organism>
<dbReference type="EMBL" id="CP021427">
    <property type="protein sequence ID" value="ART99204.1"/>
    <property type="molecule type" value="Genomic_DNA"/>
</dbReference>
<proteinExistence type="predicted"/>
<evidence type="ECO:0000313" key="2">
    <source>
        <dbReference type="Proteomes" id="UP000195798"/>
    </source>
</evidence>
<sequence length="81" mass="9497">MWQALAVFFGVSVPYLQGYLFAKCHWCGNSFILMNESDKNRYYYCPYCGRTPLDFGDMDKKYGTLLKAMVEQEKNKSEINE</sequence>